<feature type="transmembrane region" description="Helical" evidence="1">
    <location>
        <begin position="130"/>
        <end position="148"/>
    </location>
</feature>
<keyword evidence="1" id="KW-1133">Transmembrane helix</keyword>
<organism evidence="2 3">
    <name type="scientific">Ziziphus jujuba</name>
    <name type="common">Chinese jujube</name>
    <name type="synonym">Ziziphus sativa</name>
    <dbReference type="NCBI Taxonomy" id="326968"/>
    <lineage>
        <taxon>Eukaryota</taxon>
        <taxon>Viridiplantae</taxon>
        <taxon>Streptophyta</taxon>
        <taxon>Embryophyta</taxon>
        <taxon>Tracheophyta</taxon>
        <taxon>Spermatophyta</taxon>
        <taxon>Magnoliopsida</taxon>
        <taxon>eudicotyledons</taxon>
        <taxon>Gunneridae</taxon>
        <taxon>Pentapetalae</taxon>
        <taxon>rosids</taxon>
        <taxon>fabids</taxon>
        <taxon>Rosales</taxon>
        <taxon>Rhamnaceae</taxon>
        <taxon>Paliureae</taxon>
        <taxon>Ziziphus</taxon>
    </lineage>
</organism>
<feature type="transmembrane region" description="Helical" evidence="1">
    <location>
        <begin position="48"/>
        <end position="68"/>
    </location>
</feature>
<evidence type="ECO:0000313" key="2">
    <source>
        <dbReference type="Proteomes" id="UP001652623"/>
    </source>
</evidence>
<accession>A0ABM4A8K5</accession>
<gene>
    <name evidence="3" type="primary">LOC132803703</name>
</gene>
<dbReference type="Proteomes" id="UP001652623">
    <property type="component" value="Chromosome 5"/>
</dbReference>
<dbReference type="GeneID" id="132803703"/>
<evidence type="ECO:0000256" key="1">
    <source>
        <dbReference type="SAM" id="Phobius"/>
    </source>
</evidence>
<keyword evidence="2" id="KW-1185">Reference proteome</keyword>
<feature type="transmembrane region" description="Helical" evidence="1">
    <location>
        <begin position="18"/>
        <end position="36"/>
    </location>
</feature>
<evidence type="ECO:0000313" key="3">
    <source>
        <dbReference type="RefSeq" id="XP_060673048.1"/>
    </source>
</evidence>
<feature type="transmembrane region" description="Helical" evidence="1">
    <location>
        <begin position="102"/>
        <end position="121"/>
    </location>
</feature>
<keyword evidence="1" id="KW-0812">Transmembrane</keyword>
<proteinExistence type="predicted"/>
<protein>
    <submittedName>
        <fullName evidence="3">Very-long-chain aldehyde decarbonylase CER1-like</fullName>
    </submittedName>
</protein>
<dbReference type="RefSeq" id="XP_060673048.1">
    <property type="nucleotide sequence ID" value="XM_060817065.1"/>
</dbReference>
<dbReference type="InterPro" id="IPR050307">
    <property type="entry name" value="Sterol_Desaturase_Related"/>
</dbReference>
<sequence length="175" mass="20673">MASKPEILSDWPWKPLGSFKYVILAPWMVHSAYLCINIMKGSERELHLVYLLVLPLALIRMLHNQIWISLSRYRTAKGKTRILHRPLEFHQVDRESNWGDQILFASILFYIGYKIIPWGAIQPVRRTDGVVITALLYVGPVEFVYYWFHRALHHHFLYSRYHSHHHSSIVTEPIS</sequence>
<keyword evidence="1" id="KW-0472">Membrane</keyword>
<name>A0ABM4A8K5_ZIZJJ</name>
<reference evidence="3" key="1">
    <citation type="submission" date="2025-08" db="UniProtKB">
        <authorList>
            <consortium name="RefSeq"/>
        </authorList>
    </citation>
    <scope>IDENTIFICATION</scope>
    <source>
        <tissue evidence="3">Seedling</tissue>
    </source>
</reference>
<dbReference type="PANTHER" id="PTHR11863">
    <property type="entry name" value="STEROL DESATURASE"/>
    <property type="match status" value="1"/>
</dbReference>